<dbReference type="AlphaFoldDB" id="A0A9N9EWB4"/>
<dbReference type="SMART" id="SM00737">
    <property type="entry name" value="ML"/>
    <property type="match status" value="1"/>
</dbReference>
<proteinExistence type="predicted"/>
<evidence type="ECO:0000313" key="3">
    <source>
        <dbReference type="EMBL" id="CAG8496377.1"/>
    </source>
</evidence>
<dbReference type="Gene3D" id="2.60.40.770">
    <property type="match status" value="1"/>
</dbReference>
<dbReference type="InterPro" id="IPR014756">
    <property type="entry name" value="Ig_E-set"/>
</dbReference>
<reference evidence="3" key="1">
    <citation type="submission" date="2021-06" db="EMBL/GenBank/DDBJ databases">
        <authorList>
            <person name="Kallberg Y."/>
            <person name="Tangrot J."/>
            <person name="Rosling A."/>
        </authorList>
    </citation>
    <scope>NUCLEOTIDE SEQUENCE</scope>
    <source>
        <strain evidence="3">FL130A</strain>
    </source>
</reference>
<dbReference type="Pfam" id="PF02221">
    <property type="entry name" value="E1_DerP2_DerF2"/>
    <property type="match status" value="1"/>
</dbReference>
<dbReference type="EMBL" id="CAJVPS010000583">
    <property type="protein sequence ID" value="CAG8496377.1"/>
    <property type="molecule type" value="Genomic_DNA"/>
</dbReference>
<evidence type="ECO:0000259" key="2">
    <source>
        <dbReference type="SMART" id="SM00737"/>
    </source>
</evidence>
<dbReference type="OrthoDB" id="6409159at2759"/>
<dbReference type="InterPro" id="IPR003172">
    <property type="entry name" value="ML_dom"/>
</dbReference>
<gene>
    <name evidence="3" type="ORF">ALEPTO_LOCUS3251</name>
</gene>
<protein>
    <recommendedName>
        <fullName evidence="1">Phosphatidylglycerol/phosphatidylinositol transfer protein</fullName>
    </recommendedName>
</protein>
<evidence type="ECO:0000313" key="4">
    <source>
        <dbReference type="Proteomes" id="UP000789508"/>
    </source>
</evidence>
<evidence type="ECO:0000256" key="1">
    <source>
        <dbReference type="ARBA" id="ARBA00016056"/>
    </source>
</evidence>
<comment type="caution">
    <text evidence="3">The sequence shown here is derived from an EMBL/GenBank/DDBJ whole genome shotgun (WGS) entry which is preliminary data.</text>
</comment>
<name>A0A9N9EWB4_9GLOM</name>
<organism evidence="3 4">
    <name type="scientific">Ambispora leptoticha</name>
    <dbReference type="NCBI Taxonomy" id="144679"/>
    <lineage>
        <taxon>Eukaryota</taxon>
        <taxon>Fungi</taxon>
        <taxon>Fungi incertae sedis</taxon>
        <taxon>Mucoromycota</taxon>
        <taxon>Glomeromycotina</taxon>
        <taxon>Glomeromycetes</taxon>
        <taxon>Archaeosporales</taxon>
        <taxon>Ambisporaceae</taxon>
        <taxon>Ambispora</taxon>
    </lineage>
</organism>
<dbReference type="Proteomes" id="UP000789508">
    <property type="component" value="Unassembled WGS sequence"/>
</dbReference>
<dbReference type="SUPFAM" id="SSF81296">
    <property type="entry name" value="E set domains"/>
    <property type="match status" value="1"/>
</dbReference>
<sequence length="166" mass="18544">MIGITFFTLKSCDNEISLLSSELSSSKLDHIVVNRVTPITDCGTPNDILQITSLKMIPESPIVGELLTFEVTGKLSEDVEEGVVKVNVSRDAAKLYEGELDLCEEFLDLRCPLVKGPIEIKHSIVGQYSVNARLFTDDSRPIACFNIETVIREKPRRNSKLFLMKN</sequence>
<keyword evidence="4" id="KW-1185">Reference proteome</keyword>
<feature type="domain" description="MD-2-related lipid-recognition" evidence="2">
    <location>
        <begin position="39"/>
        <end position="149"/>
    </location>
</feature>
<accession>A0A9N9EWB4</accession>